<evidence type="ECO:0000259" key="7">
    <source>
        <dbReference type="PROSITE" id="PS51633"/>
    </source>
</evidence>
<keyword evidence="1" id="KW-0489">Methyltransferase</keyword>
<name>A0A0C3NYG1_PISTI</name>
<dbReference type="Proteomes" id="UP000054217">
    <property type="component" value="Unassembled WGS sequence"/>
</dbReference>
<evidence type="ECO:0000256" key="6">
    <source>
        <dbReference type="SAM" id="MobiDB-lite"/>
    </source>
</evidence>
<dbReference type="GO" id="GO:0035098">
    <property type="term" value="C:ESC/E(Z) complex"/>
    <property type="evidence" value="ECO:0007669"/>
    <property type="project" value="TreeGrafter"/>
</dbReference>
<evidence type="ECO:0000256" key="3">
    <source>
        <dbReference type="ARBA" id="ARBA00022691"/>
    </source>
</evidence>
<dbReference type="Gene3D" id="2.170.270.10">
    <property type="entry name" value="SET domain"/>
    <property type="match status" value="1"/>
</dbReference>
<dbReference type="InterPro" id="IPR026489">
    <property type="entry name" value="CXC_dom"/>
</dbReference>
<reference evidence="8 9" key="1">
    <citation type="submission" date="2014-04" db="EMBL/GenBank/DDBJ databases">
        <authorList>
            <consortium name="DOE Joint Genome Institute"/>
            <person name="Kuo A."/>
            <person name="Kohler A."/>
            <person name="Costa M.D."/>
            <person name="Nagy L.G."/>
            <person name="Floudas D."/>
            <person name="Copeland A."/>
            <person name="Barry K.W."/>
            <person name="Cichocki N."/>
            <person name="Veneault-Fourrey C."/>
            <person name="LaButti K."/>
            <person name="Lindquist E.A."/>
            <person name="Lipzen A."/>
            <person name="Lundell T."/>
            <person name="Morin E."/>
            <person name="Murat C."/>
            <person name="Sun H."/>
            <person name="Tunlid A."/>
            <person name="Henrissat B."/>
            <person name="Grigoriev I.V."/>
            <person name="Hibbett D.S."/>
            <person name="Martin F."/>
            <person name="Nordberg H.P."/>
            <person name="Cantor M.N."/>
            <person name="Hua S.X."/>
        </authorList>
    </citation>
    <scope>NUCLEOTIDE SEQUENCE [LARGE SCALE GENOMIC DNA]</scope>
    <source>
        <strain evidence="8 9">Marx 270</strain>
    </source>
</reference>
<keyword evidence="3" id="KW-0949">S-adenosyl-L-methionine</keyword>
<dbReference type="InterPro" id="IPR045318">
    <property type="entry name" value="EZH1/2-like"/>
</dbReference>
<feature type="region of interest" description="Disordered" evidence="6">
    <location>
        <begin position="1"/>
        <end position="29"/>
    </location>
</feature>
<keyword evidence="9" id="KW-1185">Reference proteome</keyword>
<evidence type="ECO:0000256" key="4">
    <source>
        <dbReference type="ARBA" id="ARBA00023015"/>
    </source>
</evidence>
<evidence type="ECO:0000256" key="2">
    <source>
        <dbReference type="ARBA" id="ARBA00022679"/>
    </source>
</evidence>
<dbReference type="OrthoDB" id="6141102at2759"/>
<dbReference type="PANTHER" id="PTHR45747">
    <property type="entry name" value="HISTONE-LYSINE N-METHYLTRANSFERASE E(Z)"/>
    <property type="match status" value="1"/>
</dbReference>
<dbReference type="GO" id="GO:0046976">
    <property type="term" value="F:histone H3K27 methyltransferase activity"/>
    <property type="evidence" value="ECO:0007669"/>
    <property type="project" value="TreeGrafter"/>
</dbReference>
<proteinExistence type="predicted"/>
<keyword evidence="4" id="KW-0805">Transcription regulation</keyword>
<dbReference type="HOGENOM" id="CLU_029951_0_0_1"/>
<keyword evidence="5" id="KW-0804">Transcription</keyword>
<protein>
    <recommendedName>
        <fullName evidence="7">CXC domain-containing protein</fullName>
    </recommendedName>
</protein>
<gene>
    <name evidence="8" type="ORF">M404DRAFT_505429</name>
</gene>
<dbReference type="AlphaFoldDB" id="A0A0C3NYG1"/>
<sequence length="520" mass="57661">MQSSAFNVDRIEPDSPTRSTVTPGPRLQPDKRYSAAELRDFGVNTYRQVWQEFYEWEPGYASHVLTDVKNQPLFPVRSRTAQMARSLVKKVADGVPSPALLSESHSEACSVSFTKHTAYGATTAKVMIPTVVLDATQFPPHAPYECCAPASRSILVSEGDRDTAKFLPYADEPSFPAKTHLAKFARLEWEENFDPDLEMIQLETAWRLHAVDKLSLSDLNRMNIVKGIHTSHNSGLLWDSCQRDFLHWPGASQINAKDGLPTSQAPQQDDLHGRLTSMLRIFCPILNCLSPMCHTHAYPFSSYLPSKKPQITGESMRLSEGNPCGENCFRLVPDIERYAESLPPPSEVDQMSLADNLSVILGIAPDLFPCQLATLCFKSCKEIFVKRLQLFPDNSILPLDRESSAALSTDGESGAEGGVMQGRKKKKSRPLVQYFNDHSHEDFPVLDPCAHPGTCTTAACKCYSHKMHCNPACRCGLSCVRQWPPCTCQKCEDHTCSCAMGKRECIPGLCVRCDAGGTNI</sequence>
<dbReference type="GO" id="GO:0031507">
    <property type="term" value="P:heterochromatin formation"/>
    <property type="evidence" value="ECO:0007669"/>
    <property type="project" value="TreeGrafter"/>
</dbReference>
<dbReference type="InParanoid" id="A0A0C3NYG1"/>
<dbReference type="GO" id="GO:0003682">
    <property type="term" value="F:chromatin binding"/>
    <property type="evidence" value="ECO:0007669"/>
    <property type="project" value="TreeGrafter"/>
</dbReference>
<dbReference type="PROSITE" id="PS51633">
    <property type="entry name" value="CXC"/>
    <property type="match status" value="1"/>
</dbReference>
<evidence type="ECO:0000256" key="1">
    <source>
        <dbReference type="ARBA" id="ARBA00022603"/>
    </source>
</evidence>
<reference evidence="9" key="2">
    <citation type="submission" date="2015-01" db="EMBL/GenBank/DDBJ databases">
        <title>Evolutionary Origins and Diversification of the Mycorrhizal Mutualists.</title>
        <authorList>
            <consortium name="DOE Joint Genome Institute"/>
            <consortium name="Mycorrhizal Genomics Consortium"/>
            <person name="Kohler A."/>
            <person name="Kuo A."/>
            <person name="Nagy L.G."/>
            <person name="Floudas D."/>
            <person name="Copeland A."/>
            <person name="Barry K.W."/>
            <person name="Cichocki N."/>
            <person name="Veneault-Fourrey C."/>
            <person name="LaButti K."/>
            <person name="Lindquist E.A."/>
            <person name="Lipzen A."/>
            <person name="Lundell T."/>
            <person name="Morin E."/>
            <person name="Murat C."/>
            <person name="Riley R."/>
            <person name="Ohm R."/>
            <person name="Sun H."/>
            <person name="Tunlid A."/>
            <person name="Henrissat B."/>
            <person name="Grigoriev I.V."/>
            <person name="Hibbett D.S."/>
            <person name="Martin F."/>
        </authorList>
    </citation>
    <scope>NUCLEOTIDE SEQUENCE [LARGE SCALE GENOMIC DNA]</scope>
    <source>
        <strain evidence="9">Marx 270</strain>
    </source>
</reference>
<dbReference type="EMBL" id="KN831965">
    <property type="protein sequence ID" value="KIO05835.1"/>
    <property type="molecule type" value="Genomic_DNA"/>
</dbReference>
<evidence type="ECO:0000313" key="8">
    <source>
        <dbReference type="EMBL" id="KIO05835.1"/>
    </source>
</evidence>
<evidence type="ECO:0000256" key="5">
    <source>
        <dbReference type="ARBA" id="ARBA00023163"/>
    </source>
</evidence>
<evidence type="ECO:0000313" key="9">
    <source>
        <dbReference type="Proteomes" id="UP000054217"/>
    </source>
</evidence>
<organism evidence="8 9">
    <name type="scientific">Pisolithus tinctorius Marx 270</name>
    <dbReference type="NCBI Taxonomy" id="870435"/>
    <lineage>
        <taxon>Eukaryota</taxon>
        <taxon>Fungi</taxon>
        <taxon>Dikarya</taxon>
        <taxon>Basidiomycota</taxon>
        <taxon>Agaricomycotina</taxon>
        <taxon>Agaricomycetes</taxon>
        <taxon>Agaricomycetidae</taxon>
        <taxon>Boletales</taxon>
        <taxon>Sclerodermatineae</taxon>
        <taxon>Pisolithaceae</taxon>
        <taxon>Pisolithus</taxon>
    </lineage>
</organism>
<dbReference type="InterPro" id="IPR046341">
    <property type="entry name" value="SET_dom_sf"/>
</dbReference>
<dbReference type="STRING" id="870435.A0A0C3NYG1"/>
<keyword evidence="2" id="KW-0808">Transferase</keyword>
<feature type="domain" description="CXC" evidence="7">
    <location>
        <begin position="429"/>
        <end position="520"/>
    </location>
</feature>
<accession>A0A0C3NYG1</accession>
<feature type="region of interest" description="Disordered" evidence="6">
    <location>
        <begin position="407"/>
        <end position="426"/>
    </location>
</feature>
<dbReference type="GO" id="GO:0032259">
    <property type="term" value="P:methylation"/>
    <property type="evidence" value="ECO:0007669"/>
    <property type="project" value="UniProtKB-KW"/>
</dbReference>
<dbReference type="PANTHER" id="PTHR45747:SF4">
    <property type="entry name" value="HISTONE-LYSINE N-METHYLTRANSFERASE E(Z)"/>
    <property type="match status" value="1"/>
</dbReference>